<dbReference type="GO" id="GO:0006744">
    <property type="term" value="P:ubiquinone biosynthetic process"/>
    <property type="evidence" value="ECO:0007669"/>
    <property type="project" value="UniProtKB-UniRule"/>
</dbReference>
<keyword evidence="5 11" id="KW-0997">Cell inner membrane</keyword>
<evidence type="ECO:0000256" key="1">
    <source>
        <dbReference type="ARBA" id="ARBA00001946"/>
    </source>
</evidence>
<dbReference type="STRING" id="670154.SAMN04488002_0928"/>
<keyword evidence="11" id="KW-0460">Magnesium</keyword>
<keyword evidence="4 11" id="KW-1003">Cell membrane</keyword>
<evidence type="ECO:0000256" key="5">
    <source>
        <dbReference type="ARBA" id="ARBA00022519"/>
    </source>
</evidence>
<dbReference type="Proteomes" id="UP000199658">
    <property type="component" value="Unassembled WGS sequence"/>
</dbReference>
<feature type="transmembrane region" description="Helical" evidence="11">
    <location>
        <begin position="237"/>
        <end position="258"/>
    </location>
</feature>
<dbReference type="Pfam" id="PF01040">
    <property type="entry name" value="UbiA"/>
    <property type="match status" value="1"/>
</dbReference>
<evidence type="ECO:0000313" key="13">
    <source>
        <dbReference type="EMBL" id="SFR37419.1"/>
    </source>
</evidence>
<feature type="transmembrane region" description="Helical" evidence="11">
    <location>
        <begin position="264"/>
        <end position="282"/>
    </location>
</feature>
<dbReference type="NCBIfam" id="TIGR01474">
    <property type="entry name" value="ubiA_proteo"/>
    <property type="match status" value="1"/>
</dbReference>
<feature type="transmembrane region" description="Helical" evidence="11">
    <location>
        <begin position="41"/>
        <end position="60"/>
    </location>
</feature>
<name>A0A1I6G5F0_9RHOB</name>
<dbReference type="CDD" id="cd13959">
    <property type="entry name" value="PT_UbiA_COQ2"/>
    <property type="match status" value="1"/>
</dbReference>
<evidence type="ECO:0000256" key="6">
    <source>
        <dbReference type="ARBA" id="ARBA00022679"/>
    </source>
</evidence>
<feature type="transmembrane region" description="Helical" evidence="11">
    <location>
        <begin position="120"/>
        <end position="150"/>
    </location>
</feature>
<evidence type="ECO:0000256" key="12">
    <source>
        <dbReference type="NCBIfam" id="TIGR01474"/>
    </source>
</evidence>
<keyword evidence="6 11" id="KW-0808">Transferase</keyword>
<dbReference type="InterPro" id="IPR039653">
    <property type="entry name" value="Prenyltransferase"/>
</dbReference>
<dbReference type="InterPro" id="IPR000537">
    <property type="entry name" value="UbiA_prenyltransferase"/>
</dbReference>
<dbReference type="EMBL" id="FOYO01000001">
    <property type="protein sequence ID" value="SFR37419.1"/>
    <property type="molecule type" value="Genomic_DNA"/>
</dbReference>
<organism evidence="13 14">
    <name type="scientific">Litoreibacter janthinus</name>
    <dbReference type="NCBI Taxonomy" id="670154"/>
    <lineage>
        <taxon>Bacteria</taxon>
        <taxon>Pseudomonadati</taxon>
        <taxon>Pseudomonadota</taxon>
        <taxon>Alphaproteobacteria</taxon>
        <taxon>Rhodobacterales</taxon>
        <taxon>Roseobacteraceae</taxon>
        <taxon>Litoreibacter</taxon>
    </lineage>
</organism>
<dbReference type="GO" id="GO:0005886">
    <property type="term" value="C:plasma membrane"/>
    <property type="evidence" value="ECO:0007669"/>
    <property type="project" value="UniProtKB-SubCell"/>
</dbReference>
<comment type="similarity">
    <text evidence="3 11">Belongs to the UbiA prenyltransferase family.</text>
</comment>
<keyword evidence="9 11" id="KW-1133">Transmembrane helix</keyword>
<reference evidence="14" key="1">
    <citation type="submission" date="2016-10" db="EMBL/GenBank/DDBJ databases">
        <authorList>
            <person name="Varghese N."/>
            <person name="Submissions S."/>
        </authorList>
    </citation>
    <scope>NUCLEOTIDE SEQUENCE [LARGE SCALE GENOMIC DNA]</scope>
    <source>
        <strain evidence="14">DSM 26921</strain>
    </source>
</reference>
<keyword evidence="8 11" id="KW-0812">Transmembrane</keyword>
<dbReference type="PROSITE" id="PS00943">
    <property type="entry name" value="UBIA"/>
    <property type="match status" value="1"/>
</dbReference>
<dbReference type="InterPro" id="IPR006370">
    <property type="entry name" value="HB_polyprenyltransferase-like"/>
</dbReference>
<dbReference type="AlphaFoldDB" id="A0A1I6G5F0"/>
<gene>
    <name evidence="11" type="primary">ubiA</name>
    <name evidence="13" type="ORF">SAMN04488002_0928</name>
</gene>
<evidence type="ECO:0000313" key="14">
    <source>
        <dbReference type="Proteomes" id="UP000199658"/>
    </source>
</evidence>
<keyword evidence="14" id="KW-1185">Reference proteome</keyword>
<keyword evidence="7 11" id="KW-0831">Ubiquinone biosynthesis</keyword>
<feature type="transmembrane region" description="Helical" evidence="11">
    <location>
        <begin position="67"/>
        <end position="86"/>
    </location>
</feature>
<proteinExistence type="inferred from homology"/>
<dbReference type="EC" id="2.5.1.39" evidence="11 12"/>
<sequence>MPEGQTPEGQVLDAVQDNWVDTWAPAAARPYLRLSRADRPIGTWLLLLPCWWGVLLAAAADPAGLRWFDLWIVVGCALGAFLMRGAGCTWNDISDRKLDAQVARTKSRPLPSGQVTVTGALVWMAVQALVSLCILLTFNIAAIALGVLALLPVAIYPFAKRFTWWPQVFLGIAFNWGALLAWTAHSGSLSAAPVILYLAGIAWTLFYDTIYAHQDKEDDALIGIKSTARLFGDNSVWWLRLFMVASVSLMALAIIVALVPGTNVMVLTLALCGAWAFGWHMVWQLRRLNIDDWEVCKRIFQSNRDAGLIAALFLAAAAFL</sequence>
<evidence type="ECO:0000256" key="2">
    <source>
        <dbReference type="ARBA" id="ARBA00004141"/>
    </source>
</evidence>
<evidence type="ECO:0000256" key="7">
    <source>
        <dbReference type="ARBA" id="ARBA00022688"/>
    </source>
</evidence>
<feature type="transmembrane region" description="Helical" evidence="11">
    <location>
        <begin position="162"/>
        <end position="182"/>
    </location>
</feature>
<dbReference type="Gene3D" id="1.20.120.1780">
    <property type="entry name" value="UbiA prenyltransferase"/>
    <property type="match status" value="1"/>
</dbReference>
<evidence type="ECO:0000256" key="8">
    <source>
        <dbReference type="ARBA" id="ARBA00022692"/>
    </source>
</evidence>
<dbReference type="FunFam" id="1.20.120.1780:FF:000001">
    <property type="entry name" value="4-hydroxybenzoate octaprenyltransferase"/>
    <property type="match status" value="1"/>
</dbReference>
<comment type="cofactor">
    <cofactor evidence="1 11">
        <name>Mg(2+)</name>
        <dbReference type="ChEBI" id="CHEBI:18420"/>
    </cofactor>
</comment>
<feature type="transmembrane region" description="Helical" evidence="11">
    <location>
        <begin position="188"/>
        <end position="207"/>
    </location>
</feature>
<evidence type="ECO:0000256" key="11">
    <source>
        <dbReference type="HAMAP-Rule" id="MF_01635"/>
    </source>
</evidence>
<comment type="function">
    <text evidence="11">Catalyzes the prenylation of para-hydroxybenzoate (PHB) with an all-trans polyprenyl group. Mediates the second step in the final reaction sequence of ubiquinone-8 (UQ-8) biosynthesis, which is the condensation of the polyisoprenoid side chain with PHB, generating the first membrane-bound Q intermediate 3-octaprenyl-4-hydroxybenzoate.</text>
</comment>
<dbReference type="PANTHER" id="PTHR11048:SF28">
    <property type="entry name" value="4-HYDROXYBENZOATE POLYPRENYLTRANSFERASE, MITOCHONDRIAL"/>
    <property type="match status" value="1"/>
</dbReference>
<evidence type="ECO:0000256" key="9">
    <source>
        <dbReference type="ARBA" id="ARBA00022989"/>
    </source>
</evidence>
<dbReference type="UniPathway" id="UPA00232"/>
<accession>A0A1I6G5F0</accession>
<evidence type="ECO:0000256" key="4">
    <source>
        <dbReference type="ARBA" id="ARBA00022475"/>
    </source>
</evidence>
<dbReference type="Gene3D" id="1.10.357.140">
    <property type="entry name" value="UbiA prenyltransferase"/>
    <property type="match status" value="1"/>
</dbReference>
<evidence type="ECO:0000256" key="3">
    <source>
        <dbReference type="ARBA" id="ARBA00005985"/>
    </source>
</evidence>
<dbReference type="GO" id="GO:0008412">
    <property type="term" value="F:4-hydroxybenzoate polyprenyltransferase activity"/>
    <property type="evidence" value="ECO:0007669"/>
    <property type="project" value="UniProtKB-UniRule"/>
</dbReference>
<comment type="pathway">
    <text evidence="11">Cofactor biosynthesis; ubiquinone biosynthesis.</text>
</comment>
<keyword evidence="10 11" id="KW-0472">Membrane</keyword>
<dbReference type="PANTHER" id="PTHR11048">
    <property type="entry name" value="PRENYLTRANSFERASES"/>
    <property type="match status" value="1"/>
</dbReference>
<dbReference type="InterPro" id="IPR044878">
    <property type="entry name" value="UbiA_sf"/>
</dbReference>
<comment type="subcellular location">
    <subcellularLocation>
        <location evidence="11">Cell inner membrane</location>
        <topology evidence="11">Multi-pass membrane protein</topology>
    </subcellularLocation>
    <subcellularLocation>
        <location evidence="2">Membrane</location>
        <topology evidence="2">Multi-pass membrane protein</topology>
    </subcellularLocation>
</comment>
<comment type="catalytic activity">
    <reaction evidence="11">
        <text>all-trans-octaprenyl diphosphate + 4-hydroxybenzoate = 4-hydroxy-3-(all-trans-octaprenyl)benzoate + diphosphate</text>
        <dbReference type="Rhea" id="RHEA:27782"/>
        <dbReference type="ChEBI" id="CHEBI:1617"/>
        <dbReference type="ChEBI" id="CHEBI:17879"/>
        <dbReference type="ChEBI" id="CHEBI:33019"/>
        <dbReference type="ChEBI" id="CHEBI:57711"/>
        <dbReference type="EC" id="2.5.1.39"/>
    </reaction>
</comment>
<evidence type="ECO:0000256" key="10">
    <source>
        <dbReference type="ARBA" id="ARBA00023136"/>
    </source>
</evidence>
<protein>
    <recommendedName>
        <fullName evidence="11 12">4-hydroxybenzoate octaprenyltransferase</fullName>
        <ecNumber evidence="11 12">2.5.1.39</ecNumber>
    </recommendedName>
    <alternativeName>
        <fullName evidence="11">4-HB polyprenyltransferase</fullName>
    </alternativeName>
</protein>
<dbReference type="FunFam" id="1.10.357.140:FF:000008">
    <property type="entry name" value="4-hydroxybenzoate octaprenyltransferase"/>
    <property type="match status" value="1"/>
</dbReference>
<dbReference type="HAMAP" id="MF_01635">
    <property type="entry name" value="UbiA"/>
    <property type="match status" value="1"/>
</dbReference>
<dbReference type="InterPro" id="IPR030470">
    <property type="entry name" value="UbiA_prenylTrfase_CS"/>
</dbReference>